<dbReference type="Pfam" id="PF20515">
    <property type="entry name" value="2OG-FeII_Oxy_6"/>
    <property type="match status" value="1"/>
</dbReference>
<reference evidence="3 4" key="1">
    <citation type="submission" date="2018-11" db="EMBL/GenBank/DDBJ databases">
        <title>Genome assembly of Steccherinum ochraceum LE-BIN_3174, the white-rot fungus of the Steccherinaceae family (The Residual Polyporoid clade, Polyporales, Basidiomycota).</title>
        <authorList>
            <person name="Fedorova T.V."/>
            <person name="Glazunova O.A."/>
            <person name="Landesman E.O."/>
            <person name="Moiseenko K.V."/>
            <person name="Psurtseva N.V."/>
            <person name="Savinova O.S."/>
            <person name="Shakhova N.V."/>
            <person name="Tyazhelova T.V."/>
            <person name="Vasina D.V."/>
        </authorList>
    </citation>
    <scope>NUCLEOTIDE SEQUENCE [LARGE SCALE GENOMIC DNA]</scope>
    <source>
        <strain evidence="3 4">LE-BIN_3174</strain>
    </source>
</reference>
<keyword evidence="4" id="KW-1185">Reference proteome</keyword>
<organism evidence="3 4">
    <name type="scientific">Steccherinum ochraceum</name>
    <dbReference type="NCBI Taxonomy" id="92696"/>
    <lineage>
        <taxon>Eukaryota</taxon>
        <taxon>Fungi</taxon>
        <taxon>Dikarya</taxon>
        <taxon>Basidiomycota</taxon>
        <taxon>Agaricomycotina</taxon>
        <taxon>Agaricomycetes</taxon>
        <taxon>Polyporales</taxon>
        <taxon>Steccherinaceae</taxon>
        <taxon>Steccherinum</taxon>
    </lineage>
</organism>
<name>A0A4R0R0I2_9APHY</name>
<dbReference type="Proteomes" id="UP000292702">
    <property type="component" value="Unassembled WGS sequence"/>
</dbReference>
<evidence type="ECO:0000313" key="3">
    <source>
        <dbReference type="EMBL" id="TCD60231.1"/>
    </source>
</evidence>
<evidence type="ECO:0000313" key="4">
    <source>
        <dbReference type="Proteomes" id="UP000292702"/>
    </source>
</evidence>
<feature type="compositionally biased region" description="Basic residues" evidence="1">
    <location>
        <begin position="77"/>
        <end position="88"/>
    </location>
</feature>
<dbReference type="EMBL" id="RWJN01000635">
    <property type="protein sequence ID" value="TCD60231.1"/>
    <property type="molecule type" value="Genomic_DNA"/>
</dbReference>
<protein>
    <recommendedName>
        <fullName evidence="2">Tet-like 2OG-Fe(II) oxygenase domain-containing protein</fullName>
    </recommendedName>
</protein>
<proteinExistence type="predicted"/>
<feature type="region of interest" description="Disordered" evidence="1">
    <location>
        <begin position="440"/>
        <end position="468"/>
    </location>
</feature>
<gene>
    <name evidence="3" type="ORF">EIP91_010528</name>
</gene>
<dbReference type="OrthoDB" id="3132747at2759"/>
<evidence type="ECO:0000259" key="2">
    <source>
        <dbReference type="Pfam" id="PF20515"/>
    </source>
</evidence>
<comment type="caution">
    <text evidence="3">The sequence shown here is derived from an EMBL/GenBank/DDBJ whole genome shotgun (WGS) entry which is preliminary data.</text>
</comment>
<evidence type="ECO:0000256" key="1">
    <source>
        <dbReference type="SAM" id="MobiDB-lite"/>
    </source>
</evidence>
<sequence>MASRLTTPDIVELLGLQLAPIDLSADSTDSAEAASRSRGHVEIEPYVPNVSALIPEDLPAGEGEVVGEKLTRNQSANKRRKARARKKREREDELRAEGATQLLGSLYRTSPNQIHTYRVRRQPELLSRLQELEAQNQAPLQMDDPDFPRDDLQWIIGSNEPTWHYVVDEVLDEVVLAVKITPWNSFPPVRRNKIQTNLGTAMDWSRCAHVIKTNSSQTKTQHGTGEAITIKRRGRMYAIGWHSSMEKNKDLVFYAGDRASVELYHETIQRLPVLADMYREHFFYLLPGAAQEMVDVAEELDIPSFSQLALDGDDAERPFANCLTLTNNDFANALHRDKDFSLLAFGMWWVTRVRREGHHDIYEFDPSLDHDSVKGGAFVLGEFGIGVDFQRAGGLVEIFWRGKQDWHVTMQSKAKPGCTRWGTSVQLTSKGVNAVKRYHKRGSKPSRTTSAFDRVETMQNAAAKKKKK</sequence>
<dbReference type="AlphaFoldDB" id="A0A4R0R0I2"/>
<feature type="region of interest" description="Disordered" evidence="1">
    <location>
        <begin position="72"/>
        <end position="94"/>
    </location>
</feature>
<dbReference type="InterPro" id="IPR046798">
    <property type="entry name" value="2OG-FeII_Oxy_6"/>
</dbReference>
<feature type="domain" description="Tet-like 2OG-Fe(II) oxygenase" evidence="2">
    <location>
        <begin position="216"/>
        <end position="412"/>
    </location>
</feature>
<accession>A0A4R0R0I2</accession>